<dbReference type="GO" id="GO:0005524">
    <property type="term" value="F:ATP binding"/>
    <property type="evidence" value="ECO:0007669"/>
    <property type="project" value="UniProtKB-KW"/>
</dbReference>
<dbReference type="InterPro" id="IPR027417">
    <property type="entry name" value="P-loop_NTPase"/>
</dbReference>
<dbReference type="SMART" id="SM00382">
    <property type="entry name" value="AAA"/>
    <property type="match status" value="1"/>
</dbReference>
<dbReference type="EMBL" id="JASXSX010000005">
    <property type="protein sequence ID" value="MDT3768141.1"/>
    <property type="molecule type" value="Genomic_DNA"/>
</dbReference>
<evidence type="ECO:0000256" key="2">
    <source>
        <dbReference type="ARBA" id="ARBA00022448"/>
    </source>
</evidence>
<sequence length="251" mass="27201">MSFSYGGPTVLEGINLDIKRGECVSILGPNGTGKSTLMELLVGHLKPSRGHVLLGNNPVSKWKAREFSQQVAYIPQALNVTFSFQAIEIVTMGTTSRLQYLHAPGASEREQALEALSQLGVRHLAYRYFNELSGGERKLVLLATALCQRTPFILLDEPTSDLDPANAHRLTALLSELAKQENKSIVLTTHAPETVPVLGGRTIFLGGAHILAQGAVENTLTAQNLTQLYGIPFGITRVEGRALPYVKDSTL</sequence>
<dbReference type="InterPro" id="IPR003439">
    <property type="entry name" value="ABC_transporter-like_ATP-bd"/>
</dbReference>
<dbReference type="PANTHER" id="PTHR42734:SF6">
    <property type="entry name" value="MOLYBDATE IMPORT ATP-BINDING PROTEIN MOLC"/>
    <property type="match status" value="1"/>
</dbReference>
<evidence type="ECO:0000256" key="4">
    <source>
        <dbReference type="ARBA" id="ARBA00022840"/>
    </source>
</evidence>
<name>A0ABU3IDV6_9ACTO</name>
<accession>A0ABU3IDV6</accession>
<keyword evidence="2" id="KW-0813">Transport</keyword>
<keyword evidence="3" id="KW-0547">Nucleotide-binding</keyword>
<protein>
    <submittedName>
        <fullName evidence="6">ABC transporter ATP-binding protein</fullName>
    </submittedName>
</protein>
<evidence type="ECO:0000313" key="6">
    <source>
        <dbReference type="EMBL" id="MDT3768141.1"/>
    </source>
</evidence>
<evidence type="ECO:0000313" key="7">
    <source>
        <dbReference type="Proteomes" id="UP001247542"/>
    </source>
</evidence>
<dbReference type="PANTHER" id="PTHR42734">
    <property type="entry name" value="METAL TRANSPORT SYSTEM ATP-BINDING PROTEIN TM_0124-RELATED"/>
    <property type="match status" value="1"/>
</dbReference>
<dbReference type="RefSeq" id="WP_313274566.1">
    <property type="nucleotide sequence ID" value="NZ_JASXSX010000005.1"/>
</dbReference>
<organism evidence="6 7">
    <name type="scientific">Gleimia hominis</name>
    <dbReference type="NCBI Taxonomy" id="595468"/>
    <lineage>
        <taxon>Bacteria</taxon>
        <taxon>Bacillati</taxon>
        <taxon>Actinomycetota</taxon>
        <taxon>Actinomycetes</taxon>
        <taxon>Actinomycetales</taxon>
        <taxon>Actinomycetaceae</taxon>
        <taxon>Gleimia</taxon>
    </lineage>
</organism>
<dbReference type="PROSITE" id="PS00211">
    <property type="entry name" value="ABC_TRANSPORTER_1"/>
    <property type="match status" value="1"/>
</dbReference>
<evidence type="ECO:0000256" key="3">
    <source>
        <dbReference type="ARBA" id="ARBA00022741"/>
    </source>
</evidence>
<dbReference type="PROSITE" id="PS50893">
    <property type="entry name" value="ABC_TRANSPORTER_2"/>
    <property type="match status" value="1"/>
</dbReference>
<keyword evidence="4 6" id="KW-0067">ATP-binding</keyword>
<dbReference type="InterPro" id="IPR003593">
    <property type="entry name" value="AAA+_ATPase"/>
</dbReference>
<comment type="similarity">
    <text evidence="1">Belongs to the ABC transporter superfamily.</text>
</comment>
<dbReference type="Proteomes" id="UP001247542">
    <property type="component" value="Unassembled WGS sequence"/>
</dbReference>
<comment type="caution">
    <text evidence="6">The sequence shown here is derived from an EMBL/GenBank/DDBJ whole genome shotgun (WGS) entry which is preliminary data.</text>
</comment>
<dbReference type="Gene3D" id="3.40.50.300">
    <property type="entry name" value="P-loop containing nucleotide triphosphate hydrolases"/>
    <property type="match status" value="1"/>
</dbReference>
<reference evidence="6 7" key="1">
    <citation type="submission" date="2023-06" db="EMBL/GenBank/DDBJ databases">
        <title>Draft genome sequence of Gleimia hominis type strain CCUG 57540T.</title>
        <authorList>
            <person name="Salva-Serra F."/>
            <person name="Cardew S."/>
            <person name="Jensie Markopoulos S."/>
            <person name="Ohlen M."/>
            <person name="Inganas E."/>
            <person name="Svensson-Stadler L."/>
            <person name="Moore E.R.B."/>
        </authorList>
    </citation>
    <scope>NUCLEOTIDE SEQUENCE [LARGE SCALE GENOMIC DNA]</scope>
    <source>
        <strain evidence="6 7">CCUG 57540</strain>
    </source>
</reference>
<evidence type="ECO:0000256" key="1">
    <source>
        <dbReference type="ARBA" id="ARBA00005417"/>
    </source>
</evidence>
<gene>
    <name evidence="6" type="ORF">QS713_08725</name>
</gene>
<dbReference type="InterPro" id="IPR050153">
    <property type="entry name" value="Metal_Ion_Import_ABC"/>
</dbReference>
<evidence type="ECO:0000259" key="5">
    <source>
        <dbReference type="PROSITE" id="PS50893"/>
    </source>
</evidence>
<keyword evidence="7" id="KW-1185">Reference proteome</keyword>
<dbReference type="CDD" id="cd03214">
    <property type="entry name" value="ABC_Iron-Siderophores_B12_Hemin"/>
    <property type="match status" value="1"/>
</dbReference>
<feature type="domain" description="ABC transporter" evidence="5">
    <location>
        <begin position="1"/>
        <end position="232"/>
    </location>
</feature>
<proteinExistence type="inferred from homology"/>
<dbReference type="InterPro" id="IPR017871">
    <property type="entry name" value="ABC_transporter-like_CS"/>
</dbReference>
<dbReference type="Pfam" id="PF00005">
    <property type="entry name" value="ABC_tran"/>
    <property type="match status" value="1"/>
</dbReference>
<dbReference type="SUPFAM" id="SSF52540">
    <property type="entry name" value="P-loop containing nucleoside triphosphate hydrolases"/>
    <property type="match status" value="1"/>
</dbReference>